<protein>
    <recommendedName>
        <fullName evidence="7">tRNA N6-adenosine threonylcarbamoyltransferase</fullName>
        <ecNumber evidence="7">2.3.1.234</ecNumber>
    </recommendedName>
    <alternativeName>
        <fullName evidence="7">N6-L-threonylcarbamoyladenine synthase</fullName>
        <shortName evidence="7">t(6)A synthase</shortName>
    </alternativeName>
    <alternativeName>
        <fullName evidence="7">t(6)A37 threonylcarbamoyladenosine biosynthesis protein TsaD</fullName>
    </alternativeName>
    <alternativeName>
        <fullName evidence="7">tRNA threonylcarbamoyladenosine biosynthesis protein TsaD</fullName>
    </alternativeName>
</protein>
<accession>A0AAU8PGX8</accession>
<dbReference type="AlphaFoldDB" id="A0AAU8PGX8"/>
<evidence type="ECO:0000256" key="1">
    <source>
        <dbReference type="ARBA" id="ARBA00022679"/>
    </source>
</evidence>
<feature type="domain" description="Gcp-like" evidence="8">
    <location>
        <begin position="24"/>
        <end position="306"/>
    </location>
</feature>
<evidence type="ECO:0000313" key="9">
    <source>
        <dbReference type="EMBL" id="AEZ59942.1"/>
    </source>
</evidence>
<proteinExistence type="inferred from homology"/>
<dbReference type="GO" id="GO:0005506">
    <property type="term" value="F:iron ion binding"/>
    <property type="evidence" value="ECO:0007669"/>
    <property type="project" value="UniProtKB-UniRule"/>
</dbReference>
<keyword evidence="9" id="KW-0378">Hydrolase</keyword>
<dbReference type="PROSITE" id="PS01016">
    <property type="entry name" value="GLYCOPROTEASE"/>
    <property type="match status" value="1"/>
</dbReference>
<reference evidence="10" key="1">
    <citation type="journal article" date="2012" name="PLoS Negl. Trop. Dis.">
        <title>Whole genome sequences of three Treponema pallidum ssp. pertenue strains: yaws and syphilis treponemes differ in less than 0.2% of the genome sequence.</title>
        <authorList>
            <person name="Cejkova D."/>
            <person name="Zobanikova M."/>
            <person name="Chen L."/>
            <person name="Pospisilova P."/>
            <person name="Strouhal M."/>
            <person name="Qin X."/>
            <person name="Mikalova L."/>
            <person name="Norris S.J."/>
            <person name="Muzny D.M."/>
            <person name="Gibbs R.A."/>
            <person name="Fulton L.L."/>
            <person name="Sodergren E."/>
            <person name="Weinstock G.M."/>
            <person name="Smajs D."/>
        </authorList>
    </citation>
    <scope>NUCLEOTIDE SEQUENCE [LARGE SCALE GENOMIC DNA]</scope>
    <source>
        <strain evidence="10">Gauthier</strain>
    </source>
</reference>
<dbReference type="InterPro" id="IPR022450">
    <property type="entry name" value="TsaD"/>
</dbReference>
<keyword evidence="7" id="KW-0963">Cytoplasm</keyword>
<evidence type="ECO:0000256" key="6">
    <source>
        <dbReference type="ARBA" id="ARBA00048117"/>
    </source>
</evidence>
<dbReference type="Gene3D" id="3.30.420.40">
    <property type="match status" value="2"/>
</dbReference>
<dbReference type="Proteomes" id="UP000008192">
    <property type="component" value="Chromosome"/>
</dbReference>
<comment type="cofactor">
    <cofactor evidence="7">
        <name>Fe(2+)</name>
        <dbReference type="ChEBI" id="CHEBI:29033"/>
    </cofactor>
    <text evidence="7">Binds 1 Fe(2+) ion per subunit.</text>
</comment>
<evidence type="ECO:0000259" key="8">
    <source>
        <dbReference type="Pfam" id="PF00814"/>
    </source>
</evidence>
<feature type="binding site" evidence="7">
    <location>
        <position position="115"/>
    </location>
    <ligand>
        <name>Fe cation</name>
        <dbReference type="ChEBI" id="CHEBI:24875"/>
    </ligand>
</feature>
<dbReference type="HAMAP" id="MF_01445">
    <property type="entry name" value="TsaD"/>
    <property type="match status" value="1"/>
</dbReference>
<evidence type="ECO:0000256" key="5">
    <source>
        <dbReference type="ARBA" id="ARBA00023315"/>
    </source>
</evidence>
<dbReference type="NCBIfam" id="TIGR00329">
    <property type="entry name" value="gcp_kae1"/>
    <property type="match status" value="1"/>
</dbReference>
<dbReference type="InterPro" id="IPR017861">
    <property type="entry name" value="KAE1/TsaD"/>
</dbReference>
<evidence type="ECO:0000256" key="4">
    <source>
        <dbReference type="ARBA" id="ARBA00023004"/>
    </source>
</evidence>
<dbReference type="EMBL" id="CP002376">
    <property type="protein sequence ID" value="AEZ59942.1"/>
    <property type="molecule type" value="Genomic_DNA"/>
</dbReference>
<keyword evidence="5 7" id="KW-0012">Acyltransferase</keyword>
<comment type="similarity">
    <text evidence="7">Belongs to the KAE1 / TsaD family.</text>
</comment>
<dbReference type="FunFam" id="3.30.420.40:FF:000012">
    <property type="entry name" value="tRNA N6-adenosine threonylcarbamoyltransferase"/>
    <property type="match status" value="1"/>
</dbReference>
<comment type="function">
    <text evidence="7">Required for the formation of a threonylcarbamoyl group on adenosine at position 37 (t(6)A37) in tRNAs that read codons beginning with adenine. Is involved in the transfer of the threonylcarbamoyl moiety of threonylcarbamoyl-AMP (TC-AMP) to the N6 group of A37, together with TsaE and TsaB. TsaD likely plays a direct catalytic role in this reaction.</text>
</comment>
<organism evidence="9 10">
    <name type="scientific">Treponema pallidum subsp. pertenue (strain Gauthier)</name>
    <dbReference type="NCBI Taxonomy" id="491080"/>
    <lineage>
        <taxon>Bacteria</taxon>
        <taxon>Pseudomonadati</taxon>
        <taxon>Spirochaetota</taxon>
        <taxon>Spirochaetia</taxon>
        <taxon>Spirochaetales</taxon>
        <taxon>Treponemataceae</taxon>
        <taxon>Treponema</taxon>
    </lineage>
</organism>
<dbReference type="CDD" id="cd24133">
    <property type="entry name" value="ASKHA_NBD_TsaD_bac"/>
    <property type="match status" value="1"/>
</dbReference>
<dbReference type="PANTHER" id="PTHR11735:SF6">
    <property type="entry name" value="TRNA N6-ADENOSINE THREONYLCARBAMOYLTRANSFERASE, MITOCHONDRIAL"/>
    <property type="match status" value="1"/>
</dbReference>
<dbReference type="InterPro" id="IPR017860">
    <property type="entry name" value="Peptidase_M22_CS"/>
</dbReference>
<evidence type="ECO:0000256" key="3">
    <source>
        <dbReference type="ARBA" id="ARBA00022723"/>
    </source>
</evidence>
<dbReference type="Pfam" id="PF00814">
    <property type="entry name" value="TsaD"/>
    <property type="match status" value="1"/>
</dbReference>
<keyword evidence="2 7" id="KW-0819">tRNA processing</keyword>
<evidence type="ECO:0000313" key="10">
    <source>
        <dbReference type="Proteomes" id="UP000008192"/>
    </source>
</evidence>
<dbReference type="RefSeq" id="WP_014342536.1">
    <property type="nucleotide sequence ID" value="NC_016843.1"/>
</dbReference>
<feature type="binding site" evidence="7">
    <location>
        <position position="183"/>
    </location>
    <ligand>
        <name>substrate</name>
    </ligand>
</feature>
<dbReference type="GO" id="GO:0016787">
    <property type="term" value="F:hydrolase activity"/>
    <property type="evidence" value="ECO:0007669"/>
    <property type="project" value="UniProtKB-KW"/>
</dbReference>
<feature type="binding site" evidence="7">
    <location>
        <begin position="133"/>
        <end position="137"/>
    </location>
    <ligand>
        <name>substrate</name>
    </ligand>
</feature>
<name>A0AAU8PGX8_TREPG</name>
<feature type="binding site" evidence="7">
    <location>
        <position position="275"/>
    </location>
    <ligand>
        <name>substrate</name>
    </ligand>
</feature>
<keyword evidence="4 7" id="KW-0408">Iron</keyword>
<dbReference type="GO" id="GO:0005737">
    <property type="term" value="C:cytoplasm"/>
    <property type="evidence" value="ECO:0007669"/>
    <property type="project" value="UniProtKB-SubCell"/>
</dbReference>
<dbReference type="EC" id="2.3.1.234" evidence="7"/>
<feature type="binding site" evidence="7">
    <location>
        <position position="111"/>
    </location>
    <ligand>
        <name>Fe cation</name>
        <dbReference type="ChEBI" id="CHEBI:24875"/>
    </ligand>
</feature>
<feature type="binding site" evidence="7">
    <location>
        <position position="166"/>
    </location>
    <ligand>
        <name>substrate</name>
    </ligand>
</feature>
<comment type="subcellular location">
    <subcellularLocation>
        <location evidence="7">Cytoplasm</location>
    </subcellularLocation>
</comment>
<dbReference type="InterPro" id="IPR043129">
    <property type="entry name" value="ATPase_NBD"/>
</dbReference>
<evidence type="ECO:0000256" key="2">
    <source>
        <dbReference type="ARBA" id="ARBA00022694"/>
    </source>
</evidence>
<dbReference type="PANTHER" id="PTHR11735">
    <property type="entry name" value="TRNA N6-ADENOSINE THREONYLCARBAMOYLTRANSFERASE"/>
    <property type="match status" value="1"/>
</dbReference>
<dbReference type="NCBIfam" id="TIGR03723">
    <property type="entry name" value="T6A_TsaD_YgjD"/>
    <property type="match status" value="1"/>
</dbReference>
<dbReference type="PRINTS" id="PR00789">
    <property type="entry name" value="OSIALOPTASE"/>
</dbReference>
<evidence type="ECO:0000256" key="7">
    <source>
        <dbReference type="HAMAP-Rule" id="MF_01445"/>
    </source>
</evidence>
<dbReference type="GO" id="GO:0061711">
    <property type="term" value="F:tRNA N(6)-L-threonylcarbamoyladenine synthase activity"/>
    <property type="evidence" value="ECO:0007669"/>
    <property type="project" value="UniProtKB-EC"/>
</dbReference>
<dbReference type="KEGG" id="tpg:TPEGAU_0680"/>
<dbReference type="SUPFAM" id="SSF53067">
    <property type="entry name" value="Actin-like ATPase domain"/>
    <property type="match status" value="1"/>
</dbReference>
<keyword evidence="1 7" id="KW-0808">Transferase</keyword>
<comment type="catalytic activity">
    <reaction evidence="6 7">
        <text>L-threonylcarbamoyladenylate + adenosine(37) in tRNA = N(6)-L-threonylcarbamoyladenosine(37) in tRNA + AMP + H(+)</text>
        <dbReference type="Rhea" id="RHEA:37059"/>
        <dbReference type="Rhea" id="RHEA-COMP:10162"/>
        <dbReference type="Rhea" id="RHEA-COMP:10163"/>
        <dbReference type="ChEBI" id="CHEBI:15378"/>
        <dbReference type="ChEBI" id="CHEBI:73682"/>
        <dbReference type="ChEBI" id="CHEBI:74411"/>
        <dbReference type="ChEBI" id="CHEBI:74418"/>
        <dbReference type="ChEBI" id="CHEBI:456215"/>
        <dbReference type="EC" id="2.3.1.234"/>
    </reaction>
</comment>
<keyword evidence="3 7" id="KW-0479">Metal-binding</keyword>
<dbReference type="InterPro" id="IPR000905">
    <property type="entry name" value="Gcp-like_dom"/>
</dbReference>
<sequence>MNVLGIETSCDETAVAIVKDGTHVCSNVVATQIPFHAPYRGIVPELASRKHIEWILPTVKEALARAQLTLADIDGIAVTHAPGLTGSLLVGLTFAKTLAWSMHLPFIAVNHLHAHFCAAHVEHDLAYPYVGLLASGGHALVCVVHDFDQVEALGATIDDAPGEAFDKVAAFYGFGYPGGKVIETLAAQGDARAARFPLPHFHGKGHRYDVSYSGLKTAVIHQLDHFWNKEYERTAQNIAAAFQACAINILLRPLARALQDTGLPTAVVCGGVAANSLLRKSVADWKHARCVFPSREYCTDNAVMVAALGYRYLIRGDRSFYGVTERSRIAHFSKRGGDRLAAQRSAASQPLF</sequence>
<feature type="binding site" evidence="7">
    <location>
        <position position="300"/>
    </location>
    <ligand>
        <name>Fe cation</name>
        <dbReference type="ChEBI" id="CHEBI:24875"/>
    </ligand>
</feature>
<dbReference type="GO" id="GO:0002949">
    <property type="term" value="P:tRNA threonylcarbamoyladenosine modification"/>
    <property type="evidence" value="ECO:0007669"/>
    <property type="project" value="UniProtKB-UniRule"/>
</dbReference>
<gene>
    <name evidence="9" type="primary">gcp</name>
    <name evidence="7" type="synonym">tsaD</name>
    <name evidence="9" type="ordered locus">TPEGAU_0680</name>
</gene>
<feature type="binding site" evidence="7">
    <location>
        <position position="179"/>
    </location>
    <ligand>
        <name>substrate</name>
    </ligand>
</feature>